<dbReference type="PANTHER" id="PTHR21228">
    <property type="entry name" value="FAST LEU-RICH DOMAIN-CONTAINING"/>
    <property type="match status" value="1"/>
</dbReference>
<evidence type="ECO:0000313" key="4">
    <source>
        <dbReference type="Proteomes" id="UP000626109"/>
    </source>
</evidence>
<evidence type="ECO:0000259" key="1">
    <source>
        <dbReference type="Pfam" id="PF26188"/>
    </source>
</evidence>
<dbReference type="Proteomes" id="UP000626109">
    <property type="component" value="Unassembled WGS sequence"/>
</dbReference>
<feature type="domain" description="RNA-editing substrate-binding complex 6 protein" evidence="1">
    <location>
        <begin position="138"/>
        <end position="349"/>
    </location>
</feature>
<dbReference type="GO" id="GO:0005759">
    <property type="term" value="C:mitochondrial matrix"/>
    <property type="evidence" value="ECO:0007669"/>
    <property type="project" value="TreeGrafter"/>
</dbReference>
<evidence type="ECO:0000313" key="3">
    <source>
        <dbReference type="EMBL" id="CAE8648610.1"/>
    </source>
</evidence>
<gene>
    <name evidence="2" type="ORF">PGLA1383_LOCUS25324</name>
    <name evidence="3" type="ORF">PGLA2088_LOCUS6712</name>
</gene>
<dbReference type="Proteomes" id="UP000654075">
    <property type="component" value="Unassembled WGS sequence"/>
</dbReference>
<dbReference type="PANTHER" id="PTHR21228:SF40">
    <property type="entry name" value="LD45607P"/>
    <property type="match status" value="1"/>
</dbReference>
<keyword evidence="5" id="KW-1185">Reference proteome</keyword>
<dbReference type="GO" id="GO:0044528">
    <property type="term" value="P:regulation of mitochondrial mRNA stability"/>
    <property type="evidence" value="ECO:0007669"/>
    <property type="project" value="TreeGrafter"/>
</dbReference>
<reference evidence="3" key="1">
    <citation type="submission" date="2021-02" db="EMBL/GenBank/DDBJ databases">
        <authorList>
            <person name="Dougan E. K."/>
            <person name="Rhodes N."/>
            <person name="Thang M."/>
            <person name="Chan C."/>
        </authorList>
    </citation>
    <scope>NUCLEOTIDE SEQUENCE</scope>
</reference>
<accession>A0A813ID23</accession>
<organism evidence="3 4">
    <name type="scientific">Polarella glacialis</name>
    <name type="common">Dinoflagellate</name>
    <dbReference type="NCBI Taxonomy" id="89957"/>
    <lineage>
        <taxon>Eukaryota</taxon>
        <taxon>Sar</taxon>
        <taxon>Alveolata</taxon>
        <taxon>Dinophyceae</taxon>
        <taxon>Suessiales</taxon>
        <taxon>Suessiaceae</taxon>
        <taxon>Polarella</taxon>
    </lineage>
</organism>
<dbReference type="GO" id="GO:0003723">
    <property type="term" value="F:RNA binding"/>
    <property type="evidence" value="ECO:0007669"/>
    <property type="project" value="TreeGrafter"/>
</dbReference>
<protein>
    <recommendedName>
        <fullName evidence="1">RNA-editing substrate-binding complex 6 protein domain-containing protein</fullName>
    </recommendedName>
</protein>
<dbReference type="InterPro" id="IPR050870">
    <property type="entry name" value="FAST_kinase"/>
</dbReference>
<evidence type="ECO:0000313" key="2">
    <source>
        <dbReference type="EMBL" id="CAE8607392.1"/>
    </source>
</evidence>
<dbReference type="OrthoDB" id="385235at2759"/>
<dbReference type="EMBL" id="CAJNNW010006766">
    <property type="protein sequence ID" value="CAE8648610.1"/>
    <property type="molecule type" value="Genomic_DNA"/>
</dbReference>
<dbReference type="EMBL" id="CAJNNV010021453">
    <property type="protein sequence ID" value="CAE8607392.1"/>
    <property type="molecule type" value="Genomic_DNA"/>
</dbReference>
<name>A0A813ID23_POLGL</name>
<comment type="caution">
    <text evidence="3">The sequence shown here is derived from an EMBL/GenBank/DDBJ whole genome shotgun (WGS) entry which is preliminary data.</text>
</comment>
<dbReference type="GO" id="GO:0000963">
    <property type="term" value="P:mitochondrial RNA processing"/>
    <property type="evidence" value="ECO:0007669"/>
    <property type="project" value="TreeGrafter"/>
</dbReference>
<dbReference type="GO" id="GO:0035770">
    <property type="term" value="C:ribonucleoprotein granule"/>
    <property type="evidence" value="ECO:0007669"/>
    <property type="project" value="TreeGrafter"/>
</dbReference>
<sequence length="387" mass="42426">MSATSPAQILDIADSGSPWFDAVHSTTCLFRLGRFRKELERDNASQATLVTLLATTGFKELIALHRMHVSQMGSLSTKAMVQAIGNSALAIGDLYKFAPDLERTCPVLAVVAADTLARVRRDSSGLNGGSTRYLSNVLYGLKDVKRYESVDKVFASIARELTLEVRNMNQQDIGNSVLAFGARCVRPGDFDKFLNTVADSANKDLHNFTAQHLSNTAYGFAKCGVKRTEFMKDLGDAFAQQIDSAANANSHMRLASPSPHSLANTMYAFAIFGIYHERIIRAAARAVVTWDATSFGEMDLAEIIWAFARLGFKDAPVMSVAAKRGQELLPKMSNWGVCVMLWSFRELGFQDDFSAFTSKVGAEIQSRGLSKGDVERSHSGPVLWNQD</sequence>
<dbReference type="Pfam" id="PF26188">
    <property type="entry name" value="RESC6"/>
    <property type="match status" value="1"/>
</dbReference>
<evidence type="ECO:0000313" key="5">
    <source>
        <dbReference type="Proteomes" id="UP000654075"/>
    </source>
</evidence>
<dbReference type="InterPro" id="IPR058917">
    <property type="entry name" value="RESC6_dom"/>
</dbReference>
<proteinExistence type="predicted"/>
<dbReference type="AlphaFoldDB" id="A0A813ID23"/>